<feature type="transmembrane region" description="Helical" evidence="2">
    <location>
        <begin position="194"/>
        <end position="215"/>
    </location>
</feature>
<keyword evidence="2" id="KW-0812">Transmembrane</keyword>
<keyword evidence="2" id="KW-1133">Transmembrane helix</keyword>
<evidence type="ECO:0000313" key="6">
    <source>
        <dbReference type="Proteomes" id="UP000655751"/>
    </source>
</evidence>
<evidence type="ECO:0000313" key="5">
    <source>
        <dbReference type="EMBL" id="MBH0778936.1"/>
    </source>
</evidence>
<feature type="chain" id="PRO_5037112707" evidence="3">
    <location>
        <begin position="29"/>
        <end position="220"/>
    </location>
</feature>
<accession>A0A931IEC0</accession>
<dbReference type="InterPro" id="IPR038507">
    <property type="entry name" value="YcnI-like_sf"/>
</dbReference>
<keyword evidence="2" id="KW-0472">Membrane</keyword>
<feature type="region of interest" description="Disordered" evidence="1">
    <location>
        <begin position="167"/>
        <end position="186"/>
    </location>
</feature>
<evidence type="ECO:0000256" key="2">
    <source>
        <dbReference type="SAM" id="Phobius"/>
    </source>
</evidence>
<evidence type="ECO:0000256" key="1">
    <source>
        <dbReference type="SAM" id="MobiDB-lite"/>
    </source>
</evidence>
<dbReference type="Gene3D" id="2.60.40.2230">
    <property type="entry name" value="Uncharacterised protein YcnI-like PF07987, DUF1775"/>
    <property type="match status" value="1"/>
</dbReference>
<comment type="caution">
    <text evidence="5">The sequence shown here is derived from an EMBL/GenBank/DDBJ whole genome shotgun (WGS) entry which is preliminary data.</text>
</comment>
<feature type="signal peptide" evidence="3">
    <location>
        <begin position="1"/>
        <end position="28"/>
    </location>
</feature>
<dbReference type="RefSeq" id="WP_196151263.1">
    <property type="nucleotide sequence ID" value="NZ_JADMLG010000009.1"/>
</dbReference>
<sequence length="220" mass="22049">MRSSVLRACATVLAASGAVLLGAGSAAAHVTADAPGAAQGGYSVVTFRVPTESDTAATTALTVTMPGVKSARTEPLPGWSAKVDRNDKSDAVAVTWTADAGNPGVGPGQFQRFVVSLGPLPEQPTVTFAAKQTYSDGKVVAWDQAAGPDGAEPEHPAPTITLAEAKSEDGHGHSTGDEHAAAKSEDATDDTARLIGGIALALGLLGVALGVGTVLRGRRS</sequence>
<evidence type="ECO:0000259" key="4">
    <source>
        <dbReference type="Pfam" id="PF07987"/>
    </source>
</evidence>
<dbReference type="Pfam" id="PF07987">
    <property type="entry name" value="DUF1775"/>
    <property type="match status" value="1"/>
</dbReference>
<protein>
    <submittedName>
        <fullName evidence="5">YcnI family protein</fullName>
    </submittedName>
</protein>
<gene>
    <name evidence="5" type="ORF">IT779_21895</name>
</gene>
<dbReference type="EMBL" id="JADMLG010000009">
    <property type="protein sequence ID" value="MBH0778936.1"/>
    <property type="molecule type" value="Genomic_DNA"/>
</dbReference>
<keyword evidence="3" id="KW-0732">Signal</keyword>
<dbReference type="AlphaFoldDB" id="A0A931IEC0"/>
<feature type="domain" description="YncI copper-binding" evidence="4">
    <location>
        <begin position="29"/>
        <end position="162"/>
    </location>
</feature>
<evidence type="ECO:0000256" key="3">
    <source>
        <dbReference type="SAM" id="SignalP"/>
    </source>
</evidence>
<dbReference type="InterPro" id="IPR012533">
    <property type="entry name" value="YcnI-copper_dom"/>
</dbReference>
<reference evidence="5" key="1">
    <citation type="submission" date="2020-11" db="EMBL/GenBank/DDBJ databases">
        <title>Nocardia NEAU-351.nov., a novel actinomycete isolated from the cow dung.</title>
        <authorList>
            <person name="Zhang X."/>
        </authorList>
    </citation>
    <scope>NUCLEOTIDE SEQUENCE</scope>
    <source>
        <strain evidence="5">NEAU-351</strain>
    </source>
</reference>
<proteinExistence type="predicted"/>
<keyword evidence="6" id="KW-1185">Reference proteome</keyword>
<name>A0A931IEC0_9NOCA</name>
<organism evidence="5 6">
    <name type="scientific">Nocardia bovistercoris</name>
    <dbReference type="NCBI Taxonomy" id="2785916"/>
    <lineage>
        <taxon>Bacteria</taxon>
        <taxon>Bacillati</taxon>
        <taxon>Actinomycetota</taxon>
        <taxon>Actinomycetes</taxon>
        <taxon>Mycobacteriales</taxon>
        <taxon>Nocardiaceae</taxon>
        <taxon>Nocardia</taxon>
    </lineage>
</organism>
<dbReference type="CDD" id="cd08545">
    <property type="entry name" value="YcnI_like"/>
    <property type="match status" value="1"/>
</dbReference>
<dbReference type="Proteomes" id="UP000655751">
    <property type="component" value="Unassembled WGS sequence"/>
</dbReference>